<sequence length="39" mass="4411">MTALLHNTKEMREERLGLGNIIAPWSNQEKKGMGERIGT</sequence>
<evidence type="ECO:0000313" key="1">
    <source>
        <dbReference type="EMBL" id="ART31675.1"/>
    </source>
</evidence>
<proteinExistence type="predicted"/>
<reference evidence="1" key="1">
    <citation type="submission" date="2017-03" db="EMBL/GenBank/DDBJ databases">
        <title>The mitochondrial genome of the carnivorous plant Utricularia reniformis (Lentibulariaceae): structure, comparative analysis and evolutionary landmarks.</title>
        <authorList>
            <person name="Silva S.R."/>
            <person name="Alvarenga D.O."/>
            <person name="Michael T.P."/>
            <person name="Miranda V.F.O."/>
            <person name="Varani A.M."/>
        </authorList>
    </citation>
    <scope>NUCLEOTIDE SEQUENCE</scope>
</reference>
<dbReference type="EMBL" id="KY774314">
    <property type="protein sequence ID" value="ART31675.1"/>
    <property type="molecule type" value="Genomic_DNA"/>
</dbReference>
<gene>
    <name evidence="1" type="ORF">AEK19_MT1485</name>
</gene>
<geneLocation type="mitochondrion" evidence="1"/>
<organism evidence="1">
    <name type="scientific">Utricularia reniformis</name>
    <dbReference type="NCBI Taxonomy" id="192314"/>
    <lineage>
        <taxon>Eukaryota</taxon>
        <taxon>Viridiplantae</taxon>
        <taxon>Streptophyta</taxon>
        <taxon>Embryophyta</taxon>
        <taxon>Tracheophyta</taxon>
        <taxon>Spermatophyta</taxon>
        <taxon>Magnoliopsida</taxon>
        <taxon>eudicotyledons</taxon>
        <taxon>Gunneridae</taxon>
        <taxon>Pentapetalae</taxon>
        <taxon>asterids</taxon>
        <taxon>lamiids</taxon>
        <taxon>Lamiales</taxon>
        <taxon>Lentibulariaceae</taxon>
        <taxon>Utricularia</taxon>
    </lineage>
</organism>
<dbReference type="AlphaFoldDB" id="A0A1Y0B2J8"/>
<name>A0A1Y0B2J8_9LAMI</name>
<keyword evidence="1" id="KW-0496">Mitochondrion</keyword>
<accession>A0A1Y0B2J8</accession>
<protein>
    <submittedName>
        <fullName evidence="1">Uncharacterized protein</fullName>
    </submittedName>
</protein>